<keyword evidence="1" id="KW-0732">Signal</keyword>
<dbReference type="AlphaFoldDB" id="A0A150XRV1"/>
<reference evidence="2" key="1">
    <citation type="submission" date="2016-01" db="EMBL/GenBank/DDBJ databases">
        <title>Genome sequencing of Roseivirga ehrenbergii KMM 6017.</title>
        <authorList>
            <person name="Selvaratnam C."/>
            <person name="Thevarajoo S."/>
            <person name="Goh K.M."/>
            <person name="Ee R."/>
            <person name="Chan K.-G."/>
            <person name="Chong C.S."/>
        </authorList>
    </citation>
    <scope>NUCLEOTIDE SEQUENCE [LARGE SCALE GENOMIC DNA]</scope>
    <source>
        <strain evidence="2">KMM 6017</strain>
    </source>
</reference>
<evidence type="ECO:0000256" key="1">
    <source>
        <dbReference type="SAM" id="SignalP"/>
    </source>
</evidence>
<evidence type="ECO:0008006" key="4">
    <source>
        <dbReference type="Google" id="ProtNLM"/>
    </source>
</evidence>
<dbReference type="RefSeq" id="WP_062588374.1">
    <property type="nucleotide sequence ID" value="NZ_LQZQ01000002.1"/>
</dbReference>
<dbReference type="STRING" id="279360.MB14_12670"/>
<gene>
    <name evidence="2" type="ORF">MB14_12670</name>
</gene>
<keyword evidence="3" id="KW-1185">Reference proteome</keyword>
<protein>
    <recommendedName>
        <fullName evidence="4">DUF4221 domain-containing protein</fullName>
    </recommendedName>
</protein>
<dbReference type="EMBL" id="LQZQ01000002">
    <property type="protein sequence ID" value="KYG81443.1"/>
    <property type="molecule type" value="Genomic_DNA"/>
</dbReference>
<feature type="signal peptide" evidence="1">
    <location>
        <begin position="1"/>
        <end position="24"/>
    </location>
</feature>
<sequence length="396" mass="44811">MFTMKLKSLIVVTAVVVMSSCTTGSSESSMTNDNWKSFDETVVFEDEKVVQLPLDASTGFWHYSMSVDVIDGVDVLSFINPMNNAIYTYDLMNNSLMGKTLLDKQGPNAVGALNLATHKLVSLDSMFIFNLMHGVMYLSNAEGKLVKKSTLVNYKIDGVMGNPEPSLSSPMVLLGNKLYISCSIDQYEESYRERKAVMTYDFLTDETAYVIDYPETYSQAYWGPVFKYIPSLDLGLDGESLVANFSVEPKIQKTNDRGELLSTHYEMSSYIDKIEPLDSDIKTAVRINHNVVNPEKKEYGLTNSDFNKIISDPYRGYYYRVAYIRPTLEEFRSENTVIDFSISVLTEDFKKIGEKLFDGSIYRPSMIFSGKGGLYIGRTDLYSQNEDIMPFSLFKL</sequence>
<dbReference type="Proteomes" id="UP000075583">
    <property type="component" value="Unassembled WGS sequence"/>
</dbReference>
<evidence type="ECO:0000313" key="2">
    <source>
        <dbReference type="EMBL" id="KYG81443.1"/>
    </source>
</evidence>
<accession>A0A150XRV1</accession>
<organism evidence="2 3">
    <name type="scientific">Roseivirga ehrenbergii (strain DSM 102268 / JCM 13514 / KCTC 12282 / NCIMB 14502 / KMM 6017)</name>
    <dbReference type="NCBI Taxonomy" id="279360"/>
    <lineage>
        <taxon>Bacteria</taxon>
        <taxon>Pseudomonadati</taxon>
        <taxon>Bacteroidota</taxon>
        <taxon>Cytophagia</taxon>
        <taxon>Cytophagales</taxon>
        <taxon>Roseivirgaceae</taxon>
        <taxon>Roseivirga</taxon>
    </lineage>
</organism>
<evidence type="ECO:0000313" key="3">
    <source>
        <dbReference type="Proteomes" id="UP000075583"/>
    </source>
</evidence>
<dbReference type="PROSITE" id="PS51257">
    <property type="entry name" value="PROKAR_LIPOPROTEIN"/>
    <property type="match status" value="1"/>
</dbReference>
<dbReference type="InterPro" id="IPR025316">
    <property type="entry name" value="DUF4221"/>
</dbReference>
<dbReference type="Pfam" id="PF13970">
    <property type="entry name" value="DUF4221"/>
    <property type="match status" value="1"/>
</dbReference>
<feature type="chain" id="PRO_5007575090" description="DUF4221 domain-containing protein" evidence="1">
    <location>
        <begin position="25"/>
        <end position="396"/>
    </location>
</feature>
<proteinExistence type="predicted"/>
<comment type="caution">
    <text evidence="2">The sequence shown here is derived from an EMBL/GenBank/DDBJ whole genome shotgun (WGS) entry which is preliminary data.</text>
</comment>
<name>A0A150XRV1_ROSEK</name>